<dbReference type="GO" id="GO:0005667">
    <property type="term" value="C:transcription regulator complex"/>
    <property type="evidence" value="ECO:0007669"/>
    <property type="project" value="TreeGrafter"/>
</dbReference>
<evidence type="ECO:0000313" key="11">
    <source>
        <dbReference type="RefSeq" id="XP_033234455.1"/>
    </source>
</evidence>
<sequence length="781" mass="89183">MNICAEGGAAEMNNLHFTATCDMLDLDPAIKLKALAAFQQSTSDGGLTEKRDVQEWLCCAVYCELQRVKIKDMLDAKLITDYPTNAAEKAGTSCWNLSLTKLLAAFKVNINQFMERMKQWNVLVKNEKVFQQEIDDLHRRLCMTLIIRKHYQRLFDRLFVLPEEDTENVEARSIHTSLYEFGWLLFLTIRNELPGFATSNLVSGCQVLICTLELLYVNALEMGNAWVINRTFPGVPSKWGSDDFDDGLLLKYSALEEICSLIPDLPRKGVRVMKNAFFHKALVVLFSDQNLLGNDTFMREIIKEGLLDVNLATLNRNYTNHVADISEIDERFLSCSKKTPPARYKPRVPYRYKQLQKLPKAMPSVITEALDPEDADVLSNVENLVLDMARTFGVSSRDHLSTDASGECFALACRLYYQLLQRIISSELLLKPHLKMVQLLKQRTLSFTLVACCLELALRIREDRVEELKFPFILKCYSLDAYEFQKILELVVRHRTGLMGRDLIKHLQAVEDECLGSLMFRGDSSFWKILGKAQRVPSCKEVQAREKENALGSGPEEKARTGFVICLCKFYCLANQRLVNLCQSLVLMEHFPKIWLIAEHSFIQQGGDLLKQRNLDHLLICAIHLHARLKRLRLNFSQILQHYRWQPHARREVYRAVPLGDGQSGDIIDFYNKVYVKSMEDFAQGLRSAKEGLPLPALQETLPKKNLLSLNITVCTQVKPKNLQYCSGTWIKVNKSKADPEDESTLVELDQLIITPLKRGHSSNDLGLLASPNVLKRQCIQ</sequence>
<dbReference type="FunCoup" id="A0A6I8VTQ8">
    <property type="interactions" value="559"/>
</dbReference>
<evidence type="ECO:0000256" key="3">
    <source>
        <dbReference type="ARBA" id="ARBA00022491"/>
    </source>
</evidence>
<dbReference type="Pfam" id="PF01857">
    <property type="entry name" value="RB_B"/>
    <property type="match status" value="1"/>
</dbReference>
<dbReference type="SMART" id="SM01367">
    <property type="entry name" value="DUF3452"/>
    <property type="match status" value="1"/>
</dbReference>
<dbReference type="GO" id="GO:0030154">
    <property type="term" value="P:cell differentiation"/>
    <property type="evidence" value="ECO:0007669"/>
    <property type="project" value="TreeGrafter"/>
</dbReference>
<dbReference type="Pfam" id="PF11934">
    <property type="entry name" value="DUF3452"/>
    <property type="match status" value="1"/>
</dbReference>
<name>A0A6I8VTQ8_DROPS</name>
<protein>
    <submittedName>
        <fullName evidence="11">Retinoblastoma family protein</fullName>
    </submittedName>
</protein>
<evidence type="ECO:0000313" key="10">
    <source>
        <dbReference type="Proteomes" id="UP000001819"/>
    </source>
</evidence>
<organism evidence="10 11">
    <name type="scientific">Drosophila pseudoobscura pseudoobscura</name>
    <name type="common">Fruit fly</name>
    <dbReference type="NCBI Taxonomy" id="46245"/>
    <lineage>
        <taxon>Eukaryota</taxon>
        <taxon>Metazoa</taxon>
        <taxon>Ecdysozoa</taxon>
        <taxon>Arthropoda</taxon>
        <taxon>Hexapoda</taxon>
        <taxon>Insecta</taxon>
        <taxon>Pterygota</taxon>
        <taxon>Neoptera</taxon>
        <taxon>Endopterygota</taxon>
        <taxon>Diptera</taxon>
        <taxon>Brachycera</taxon>
        <taxon>Muscomorpha</taxon>
        <taxon>Ephydroidea</taxon>
        <taxon>Drosophilidae</taxon>
        <taxon>Drosophila</taxon>
        <taxon>Sophophora</taxon>
    </lineage>
</organism>
<dbReference type="KEGG" id="dpo:4802337"/>
<dbReference type="Gene3D" id="1.10.472.10">
    <property type="entry name" value="Cyclin-like"/>
    <property type="match status" value="2"/>
</dbReference>
<keyword evidence="3" id="KW-0678">Repressor</keyword>
<dbReference type="GO" id="GO:2000134">
    <property type="term" value="P:negative regulation of G1/S transition of mitotic cell cycle"/>
    <property type="evidence" value="ECO:0007669"/>
    <property type="project" value="TreeGrafter"/>
</dbReference>
<dbReference type="SUPFAM" id="SSF47954">
    <property type="entry name" value="Cyclin-like"/>
    <property type="match status" value="2"/>
</dbReference>
<reference evidence="10" key="1">
    <citation type="submission" date="2024-06" db="UniProtKB">
        <authorList>
            <consortium name="RefSeq"/>
        </authorList>
    </citation>
    <scope>NUCLEOTIDE SEQUENCE [LARGE SCALE GENOMIC DNA]</scope>
    <source>
        <strain evidence="10">MV2-25</strain>
    </source>
</reference>
<feature type="domain" description="Retinoblastoma-associated protein A-box" evidence="9">
    <location>
        <begin position="348"/>
        <end position="530"/>
    </location>
</feature>
<keyword evidence="5" id="KW-0804">Transcription</keyword>
<dbReference type="GO" id="GO:0000977">
    <property type="term" value="F:RNA polymerase II transcription regulatory region sequence-specific DNA binding"/>
    <property type="evidence" value="ECO:0007669"/>
    <property type="project" value="TreeGrafter"/>
</dbReference>
<dbReference type="RefSeq" id="XP_033234455.1">
    <property type="nucleotide sequence ID" value="XM_033378564.1"/>
</dbReference>
<evidence type="ECO:0000259" key="9">
    <source>
        <dbReference type="SMART" id="SM01368"/>
    </source>
</evidence>
<feature type="domain" description="Retinoblastoma-associated protein N-terminal" evidence="8">
    <location>
        <begin position="80"/>
        <end position="218"/>
    </location>
</feature>
<evidence type="ECO:0000256" key="7">
    <source>
        <dbReference type="ARBA" id="ARBA00023306"/>
    </source>
</evidence>
<dbReference type="InterPro" id="IPR002719">
    <property type="entry name" value="RB_B"/>
</dbReference>
<evidence type="ECO:0000256" key="1">
    <source>
        <dbReference type="ARBA" id="ARBA00004123"/>
    </source>
</evidence>
<evidence type="ECO:0000256" key="2">
    <source>
        <dbReference type="ARBA" id="ARBA00009475"/>
    </source>
</evidence>
<comment type="subcellular location">
    <subcellularLocation>
        <location evidence="1">Nucleus</location>
    </subcellularLocation>
</comment>
<dbReference type="InterPro" id="IPR002720">
    <property type="entry name" value="RB_A"/>
</dbReference>
<dbReference type="Proteomes" id="UP000001819">
    <property type="component" value="Chromosome 2"/>
</dbReference>
<dbReference type="InterPro" id="IPR028309">
    <property type="entry name" value="RB_fam"/>
</dbReference>
<accession>A0A6I8VTQ8</accession>
<dbReference type="Pfam" id="PF01858">
    <property type="entry name" value="RB_A"/>
    <property type="match status" value="1"/>
</dbReference>
<dbReference type="AlphaFoldDB" id="A0A6I8VTQ8"/>
<keyword evidence="10" id="KW-1185">Reference proteome</keyword>
<keyword evidence="7" id="KW-0131">Cell cycle</keyword>
<dbReference type="GO" id="GO:0006357">
    <property type="term" value="P:regulation of transcription by RNA polymerase II"/>
    <property type="evidence" value="ECO:0007669"/>
    <property type="project" value="InterPro"/>
</dbReference>
<dbReference type="Gene3D" id="1.10.472.140">
    <property type="match status" value="1"/>
</dbReference>
<dbReference type="GO" id="GO:0000785">
    <property type="term" value="C:chromatin"/>
    <property type="evidence" value="ECO:0007669"/>
    <property type="project" value="TreeGrafter"/>
</dbReference>
<dbReference type="GO" id="GO:0005634">
    <property type="term" value="C:nucleus"/>
    <property type="evidence" value="ECO:0007669"/>
    <property type="project" value="UniProtKB-SubCell"/>
</dbReference>
<dbReference type="SMART" id="SM01368">
    <property type="entry name" value="RB_A"/>
    <property type="match status" value="1"/>
</dbReference>
<keyword evidence="4" id="KW-0805">Transcription regulation</keyword>
<dbReference type="InterPro" id="IPR024599">
    <property type="entry name" value="RB_N"/>
</dbReference>
<dbReference type="InParanoid" id="A0A6I8VTQ8"/>
<comment type="similarity">
    <text evidence="2">Belongs to the retinoblastoma protein (RB) family.</text>
</comment>
<proteinExistence type="inferred from homology"/>
<gene>
    <name evidence="11" type="primary">Rbf2</name>
</gene>
<evidence type="ECO:0000256" key="4">
    <source>
        <dbReference type="ARBA" id="ARBA00023015"/>
    </source>
</evidence>
<evidence type="ECO:0000256" key="6">
    <source>
        <dbReference type="ARBA" id="ARBA00023242"/>
    </source>
</evidence>
<keyword evidence="6" id="KW-0539">Nucleus</keyword>
<dbReference type="InterPro" id="IPR036915">
    <property type="entry name" value="Cyclin-like_sf"/>
</dbReference>
<evidence type="ECO:0000256" key="5">
    <source>
        <dbReference type="ARBA" id="ARBA00023163"/>
    </source>
</evidence>
<dbReference type="PANTHER" id="PTHR13742">
    <property type="entry name" value="RETINOBLASTOMA-ASSOCIATED PROTEIN RB -RELATED"/>
    <property type="match status" value="1"/>
</dbReference>
<evidence type="ECO:0000259" key="8">
    <source>
        <dbReference type="SMART" id="SM01367"/>
    </source>
</evidence>
<dbReference type="PANTHER" id="PTHR13742:SF17">
    <property type="entry name" value="RE32990P-RELATED"/>
    <property type="match status" value="1"/>
</dbReference>
<reference evidence="11" key="2">
    <citation type="submission" date="2025-08" db="UniProtKB">
        <authorList>
            <consortium name="RefSeq"/>
        </authorList>
    </citation>
    <scope>IDENTIFICATION</scope>
    <source>
        <strain evidence="11">MV-25-SWS-2005</strain>
        <tissue evidence="11">Whole body</tissue>
    </source>
</reference>